<dbReference type="EMBL" id="WJQU01000001">
    <property type="protein sequence ID" value="KAJ6646934.1"/>
    <property type="molecule type" value="Genomic_DNA"/>
</dbReference>
<keyword evidence="2" id="KW-1185">Reference proteome</keyword>
<gene>
    <name evidence="1" type="ORF">Bhyg_02148</name>
</gene>
<evidence type="ECO:0000313" key="2">
    <source>
        <dbReference type="Proteomes" id="UP001151699"/>
    </source>
</evidence>
<dbReference type="OrthoDB" id="6769200at2759"/>
<dbReference type="Proteomes" id="UP001151699">
    <property type="component" value="Chromosome A"/>
</dbReference>
<proteinExistence type="predicted"/>
<organism evidence="1 2">
    <name type="scientific">Pseudolycoriella hygida</name>
    <dbReference type="NCBI Taxonomy" id="35572"/>
    <lineage>
        <taxon>Eukaryota</taxon>
        <taxon>Metazoa</taxon>
        <taxon>Ecdysozoa</taxon>
        <taxon>Arthropoda</taxon>
        <taxon>Hexapoda</taxon>
        <taxon>Insecta</taxon>
        <taxon>Pterygota</taxon>
        <taxon>Neoptera</taxon>
        <taxon>Endopterygota</taxon>
        <taxon>Diptera</taxon>
        <taxon>Nematocera</taxon>
        <taxon>Sciaroidea</taxon>
        <taxon>Sciaridae</taxon>
        <taxon>Pseudolycoriella</taxon>
    </lineage>
</organism>
<sequence>MTNCRQENVNKLMMENSLTTHPATLPVKSKERYFKALECFENWRSCKEIHVITEDVLLGYFLGLSENFKLSSLWCYYSMLKGTIRTQFDIDISKFRLLTSFLSRGLKPVKASVFTEYDMASLLELHHYTGHALRRTSATVFVNEGANMDSLKRLVGV</sequence>
<dbReference type="AlphaFoldDB" id="A0A9Q0NB05"/>
<name>A0A9Q0NB05_9DIPT</name>
<accession>A0A9Q0NB05</accession>
<comment type="caution">
    <text evidence="1">The sequence shown here is derived from an EMBL/GenBank/DDBJ whole genome shotgun (WGS) entry which is preliminary data.</text>
</comment>
<reference evidence="1" key="1">
    <citation type="submission" date="2022-07" db="EMBL/GenBank/DDBJ databases">
        <authorList>
            <person name="Trinca V."/>
            <person name="Uliana J.V.C."/>
            <person name="Torres T.T."/>
            <person name="Ward R.J."/>
            <person name="Monesi N."/>
        </authorList>
    </citation>
    <scope>NUCLEOTIDE SEQUENCE</scope>
    <source>
        <strain evidence="1">HSMRA1968</strain>
        <tissue evidence="1">Whole embryos</tissue>
    </source>
</reference>
<protein>
    <submittedName>
        <fullName evidence="1">Uncharacterized protein</fullName>
    </submittedName>
</protein>
<evidence type="ECO:0000313" key="1">
    <source>
        <dbReference type="EMBL" id="KAJ6646934.1"/>
    </source>
</evidence>